<dbReference type="Proteomes" id="UP000887116">
    <property type="component" value="Unassembled WGS sequence"/>
</dbReference>
<name>A0A8X6JHV2_TRICU</name>
<accession>A0A8X6JHV2</accession>
<evidence type="ECO:0000313" key="2">
    <source>
        <dbReference type="Proteomes" id="UP000887116"/>
    </source>
</evidence>
<dbReference type="EMBL" id="BMAO01026123">
    <property type="protein sequence ID" value="GFR07146.1"/>
    <property type="molecule type" value="Genomic_DNA"/>
</dbReference>
<reference evidence="1" key="1">
    <citation type="submission" date="2020-07" db="EMBL/GenBank/DDBJ databases">
        <title>Multicomponent nature underlies the extraordinary mechanical properties of spider dragline silk.</title>
        <authorList>
            <person name="Kono N."/>
            <person name="Nakamura H."/>
            <person name="Mori M."/>
            <person name="Yoshida Y."/>
            <person name="Ohtoshi R."/>
            <person name="Malay A.D."/>
            <person name="Moran D.A.P."/>
            <person name="Tomita M."/>
            <person name="Numata K."/>
            <person name="Arakawa K."/>
        </authorList>
    </citation>
    <scope>NUCLEOTIDE SEQUENCE</scope>
</reference>
<gene>
    <name evidence="1" type="ORF">TNCT_678291</name>
</gene>
<dbReference type="AlphaFoldDB" id="A0A8X6JHV2"/>
<proteinExistence type="predicted"/>
<keyword evidence="2" id="KW-1185">Reference proteome</keyword>
<comment type="caution">
    <text evidence="1">The sequence shown here is derived from an EMBL/GenBank/DDBJ whole genome shotgun (WGS) entry which is preliminary data.</text>
</comment>
<protein>
    <submittedName>
        <fullName evidence="1">Uncharacterized protein</fullName>
    </submittedName>
</protein>
<sequence>MTCVDETCYCRRQISKAIKLCEGWFYETLLRNFALGDSVCILRGDNGRLIQVPRAFLERPSAHSFPPMPTGAGIYWSIFGSLFCLGRMLMPCVRLVSPLQMTSRADFES</sequence>
<evidence type="ECO:0000313" key="1">
    <source>
        <dbReference type="EMBL" id="GFR07146.1"/>
    </source>
</evidence>
<organism evidence="1 2">
    <name type="scientific">Trichonephila clavata</name>
    <name type="common">Joro spider</name>
    <name type="synonym">Nephila clavata</name>
    <dbReference type="NCBI Taxonomy" id="2740835"/>
    <lineage>
        <taxon>Eukaryota</taxon>
        <taxon>Metazoa</taxon>
        <taxon>Ecdysozoa</taxon>
        <taxon>Arthropoda</taxon>
        <taxon>Chelicerata</taxon>
        <taxon>Arachnida</taxon>
        <taxon>Araneae</taxon>
        <taxon>Araneomorphae</taxon>
        <taxon>Entelegynae</taxon>
        <taxon>Araneoidea</taxon>
        <taxon>Nephilidae</taxon>
        <taxon>Trichonephila</taxon>
    </lineage>
</organism>